<dbReference type="EMBL" id="RSCJ01000014">
    <property type="protein sequence ID" value="RUR78687.1"/>
    <property type="molecule type" value="Genomic_DNA"/>
</dbReference>
<dbReference type="Proteomes" id="UP000268857">
    <property type="component" value="Unassembled WGS sequence"/>
</dbReference>
<protein>
    <submittedName>
        <fullName evidence="1">Uncharacterized protein</fullName>
    </submittedName>
</protein>
<dbReference type="AlphaFoldDB" id="A0A433NA22"/>
<organism evidence="1 2">
    <name type="scientific">Chlorogloeopsis fritschii PCC 6912</name>
    <dbReference type="NCBI Taxonomy" id="211165"/>
    <lineage>
        <taxon>Bacteria</taxon>
        <taxon>Bacillati</taxon>
        <taxon>Cyanobacteriota</taxon>
        <taxon>Cyanophyceae</taxon>
        <taxon>Nostocales</taxon>
        <taxon>Chlorogloeopsidaceae</taxon>
        <taxon>Chlorogloeopsis</taxon>
    </lineage>
</organism>
<proteinExistence type="predicted"/>
<reference evidence="1 2" key="1">
    <citation type="journal article" date="2019" name="Genome Biol. Evol.">
        <title>Day and night: Metabolic profiles and evolutionary relationships of six axenic non-marine cyanobacteria.</title>
        <authorList>
            <person name="Will S.E."/>
            <person name="Henke P."/>
            <person name="Boedeker C."/>
            <person name="Huang S."/>
            <person name="Brinkmann H."/>
            <person name="Rohde M."/>
            <person name="Jarek M."/>
            <person name="Friedl T."/>
            <person name="Seufert S."/>
            <person name="Schumacher M."/>
            <person name="Overmann J."/>
            <person name="Neumann-Schaal M."/>
            <person name="Petersen J."/>
        </authorList>
    </citation>
    <scope>NUCLEOTIDE SEQUENCE [LARGE SCALE GENOMIC DNA]</scope>
    <source>
        <strain evidence="1 2">PCC 6912</strain>
    </source>
</reference>
<keyword evidence="2" id="KW-1185">Reference proteome</keyword>
<comment type="caution">
    <text evidence="1">The sequence shown here is derived from an EMBL/GenBank/DDBJ whole genome shotgun (WGS) entry which is preliminary data.</text>
</comment>
<evidence type="ECO:0000313" key="2">
    <source>
        <dbReference type="Proteomes" id="UP000268857"/>
    </source>
</evidence>
<sequence>MTLLKFQDFHVATRYITEHLVVQGKYRQDFVIIETIDDFICNITLVSKSDTKLQVSYAQEMFL</sequence>
<gene>
    <name evidence="1" type="ORF">PCC6912_34520</name>
</gene>
<dbReference type="RefSeq" id="WP_235082878.1">
    <property type="nucleotide sequence ID" value="NZ_AJLN01000044.1"/>
</dbReference>
<dbReference type="STRING" id="211165.GCA_000317285_00849"/>
<evidence type="ECO:0000313" key="1">
    <source>
        <dbReference type="EMBL" id="RUR78687.1"/>
    </source>
</evidence>
<accession>A0A433NA22</accession>
<name>A0A433NA22_CHLFR</name>